<gene>
    <name evidence="6" type="ORF">AACH10_09200</name>
</gene>
<evidence type="ECO:0000256" key="3">
    <source>
        <dbReference type="PROSITE-ProRule" id="PRU01091"/>
    </source>
</evidence>
<dbReference type="Proteomes" id="UP001365405">
    <property type="component" value="Unassembled WGS sequence"/>
</dbReference>
<evidence type="ECO:0000259" key="5">
    <source>
        <dbReference type="PROSITE" id="PS51755"/>
    </source>
</evidence>
<evidence type="ECO:0000313" key="7">
    <source>
        <dbReference type="Proteomes" id="UP001365405"/>
    </source>
</evidence>
<dbReference type="RefSeq" id="WP_341410088.1">
    <property type="nucleotide sequence ID" value="NZ_JBBUTH010000004.1"/>
</dbReference>
<comment type="caution">
    <text evidence="6">The sequence shown here is derived from an EMBL/GenBank/DDBJ whole genome shotgun (WGS) entry which is preliminary data.</text>
</comment>
<feature type="DNA-binding region" description="OmpR/PhoB-type" evidence="3">
    <location>
        <begin position="122"/>
        <end position="222"/>
    </location>
</feature>
<dbReference type="Gene3D" id="3.40.50.2300">
    <property type="match status" value="1"/>
</dbReference>
<keyword evidence="7" id="KW-1185">Reference proteome</keyword>
<dbReference type="InterPro" id="IPR039420">
    <property type="entry name" value="WalR-like"/>
</dbReference>
<dbReference type="InterPro" id="IPR001867">
    <property type="entry name" value="OmpR/PhoB-type_DNA-bd"/>
</dbReference>
<dbReference type="PANTHER" id="PTHR48111">
    <property type="entry name" value="REGULATOR OF RPOS"/>
    <property type="match status" value="1"/>
</dbReference>
<dbReference type="PROSITE" id="PS51755">
    <property type="entry name" value="OMPR_PHOB"/>
    <property type="match status" value="1"/>
</dbReference>
<dbReference type="EMBL" id="JBBUTH010000004">
    <property type="protein sequence ID" value="MEK8050413.1"/>
    <property type="molecule type" value="Genomic_DNA"/>
</dbReference>
<dbReference type="SMART" id="SM00862">
    <property type="entry name" value="Trans_reg_C"/>
    <property type="match status" value="1"/>
</dbReference>
<evidence type="ECO:0000256" key="2">
    <source>
        <dbReference type="PROSITE-ProRule" id="PRU00169"/>
    </source>
</evidence>
<keyword evidence="2" id="KW-0597">Phosphoprotein</keyword>
<reference evidence="6 7" key="1">
    <citation type="submission" date="2024-04" db="EMBL/GenBank/DDBJ databases">
        <title>Novel species of the genus Ideonella isolated from streams.</title>
        <authorList>
            <person name="Lu H."/>
        </authorList>
    </citation>
    <scope>NUCLEOTIDE SEQUENCE [LARGE SCALE GENOMIC DNA]</scope>
    <source>
        <strain evidence="6 7">DXS22W</strain>
    </source>
</reference>
<feature type="modified residue" description="4-aspartylphosphate" evidence="2">
    <location>
        <position position="51"/>
    </location>
</feature>
<dbReference type="PANTHER" id="PTHR48111:SF36">
    <property type="entry name" value="TRANSCRIPTIONAL REGULATORY PROTEIN CUTR"/>
    <property type="match status" value="1"/>
</dbReference>
<name>A0ABU9CEX3_9BURK</name>
<protein>
    <submittedName>
        <fullName evidence="6">Response regulator transcription factor</fullName>
    </submittedName>
</protein>
<feature type="domain" description="OmpR/PhoB-type" evidence="5">
    <location>
        <begin position="122"/>
        <end position="222"/>
    </location>
</feature>
<dbReference type="Pfam" id="PF00072">
    <property type="entry name" value="Response_reg"/>
    <property type="match status" value="1"/>
</dbReference>
<dbReference type="CDD" id="cd00383">
    <property type="entry name" value="trans_reg_C"/>
    <property type="match status" value="1"/>
</dbReference>
<dbReference type="InterPro" id="IPR011006">
    <property type="entry name" value="CheY-like_superfamily"/>
</dbReference>
<evidence type="ECO:0000313" key="6">
    <source>
        <dbReference type="EMBL" id="MEK8050413.1"/>
    </source>
</evidence>
<evidence type="ECO:0000259" key="4">
    <source>
        <dbReference type="PROSITE" id="PS50110"/>
    </source>
</evidence>
<evidence type="ECO:0000256" key="1">
    <source>
        <dbReference type="ARBA" id="ARBA00023125"/>
    </source>
</evidence>
<dbReference type="InterPro" id="IPR001789">
    <property type="entry name" value="Sig_transdc_resp-reg_receiver"/>
</dbReference>
<feature type="domain" description="Response regulatory" evidence="4">
    <location>
        <begin position="2"/>
        <end position="116"/>
    </location>
</feature>
<dbReference type="PROSITE" id="PS50110">
    <property type="entry name" value="RESPONSE_REGULATORY"/>
    <property type="match status" value="1"/>
</dbReference>
<dbReference type="Gene3D" id="1.10.10.10">
    <property type="entry name" value="Winged helix-like DNA-binding domain superfamily/Winged helix DNA-binding domain"/>
    <property type="match status" value="1"/>
</dbReference>
<organism evidence="6 7">
    <name type="scientific">Pseudaquabacterium inlustre</name>
    <dbReference type="NCBI Taxonomy" id="2984192"/>
    <lineage>
        <taxon>Bacteria</taxon>
        <taxon>Pseudomonadati</taxon>
        <taxon>Pseudomonadota</taxon>
        <taxon>Betaproteobacteria</taxon>
        <taxon>Burkholderiales</taxon>
        <taxon>Sphaerotilaceae</taxon>
        <taxon>Pseudaquabacterium</taxon>
    </lineage>
</organism>
<dbReference type="SUPFAM" id="SSF52172">
    <property type="entry name" value="CheY-like"/>
    <property type="match status" value="1"/>
</dbReference>
<dbReference type="InterPro" id="IPR036388">
    <property type="entry name" value="WH-like_DNA-bd_sf"/>
</dbReference>
<proteinExistence type="predicted"/>
<dbReference type="Gene3D" id="6.10.250.690">
    <property type="match status" value="1"/>
</dbReference>
<accession>A0ABU9CEX3</accession>
<dbReference type="Pfam" id="PF00486">
    <property type="entry name" value="Trans_reg_C"/>
    <property type="match status" value="1"/>
</dbReference>
<dbReference type="SMART" id="SM00448">
    <property type="entry name" value="REC"/>
    <property type="match status" value="1"/>
</dbReference>
<sequence length="222" mass="24470">MDLLLLEDDTDLGQAVADHLRAASHRVRWCRTLAEARAAAEDDEPGLALIDLRLPDGDGLDLLRDWRAAGSSWPVIALTARDQVSDRIRGLQAGADDYLVKPFDLDELLARVDAVARRMAAPRRLQLGAGRDDGLTLDLDQHALWQHGQRVDLTQMEWAVLACLARRPGRIYSRAEIESRLQGQGLADAASNSIEVIVSRLRKKLGATAISTHRGLGYRLEA</sequence>
<keyword evidence="1 3" id="KW-0238">DNA-binding</keyword>